<accession>A0A344PKU7</accession>
<dbReference type="InterPro" id="IPR003010">
    <property type="entry name" value="C-N_Hydrolase"/>
</dbReference>
<feature type="transmembrane region" description="Helical" evidence="9">
    <location>
        <begin position="86"/>
        <end position="111"/>
    </location>
</feature>
<sequence>MMSRRQRALAVAAPVAIGAVASLGFAPFSFWPATPIALALGLAIAAQAPTARAAGIFGLLLGAGYFGAALSWIVDPFLVEPQVTGWMAPFALVLMALGGGLFWAAPLWLAARLVPGPRPLPRAAAMAATVLLSEWLRGFIFTGFPWAQPGQAWLGSPVAQLAAIGGQLGLTALTLTLATLPFALRTRRQGWLGITLALALFALAWIAGEARLHRASAADTGLTIRLVQPDADQALKWDADWAAEFYRRLITLSQGPTSEGRRPDAVIWPETAVSFLLNDAGPALPQMAEAAGGAPLLTGIQRAEGPRWFNSLVEITPQGTVGAAYDKFHLVPFGEYIPGGDALARFGIRAFAAQAGFGYTPGPGPQVMHIPGLPPFQPLICYEAVFPQHLREVPQRPQWLLQVTNDAWFGKFSGPWQHLAQARLRAIETGLPVMRAANTGVSAAIDPMGRLTARLDLGEQGRIDARLPAPLPPTLWLAWGNLPAVLFALIVLAAAITASRRPLRRIDARRADP</sequence>
<evidence type="ECO:0000256" key="2">
    <source>
        <dbReference type="ARBA" id="ARBA00010065"/>
    </source>
</evidence>
<dbReference type="SUPFAM" id="SSF56317">
    <property type="entry name" value="Carbon-nitrogen hydrolase"/>
    <property type="match status" value="1"/>
</dbReference>
<dbReference type="UniPathway" id="UPA00666"/>
<evidence type="ECO:0000256" key="3">
    <source>
        <dbReference type="ARBA" id="ARBA00022475"/>
    </source>
</evidence>
<feature type="transmembrane region" description="Helical" evidence="9">
    <location>
        <begin position="53"/>
        <end position="74"/>
    </location>
</feature>
<dbReference type="EC" id="2.3.1.269" evidence="9"/>
<evidence type="ECO:0000256" key="4">
    <source>
        <dbReference type="ARBA" id="ARBA00022679"/>
    </source>
</evidence>
<reference evidence="12" key="1">
    <citation type="submission" date="2018-07" db="EMBL/GenBank/DDBJ databases">
        <title>Genome sequencing of Paracoccus sp. SC2-6.</title>
        <authorList>
            <person name="Heo J."/>
            <person name="Kim S.-J."/>
            <person name="Kwon S.-W."/>
        </authorList>
    </citation>
    <scope>NUCLEOTIDE SEQUENCE [LARGE SCALE GENOMIC DNA]</scope>
    <source>
        <strain evidence="12">SC2-6</strain>
    </source>
</reference>
<evidence type="ECO:0000256" key="9">
    <source>
        <dbReference type="HAMAP-Rule" id="MF_01148"/>
    </source>
</evidence>
<dbReference type="AlphaFoldDB" id="A0A344PKU7"/>
<keyword evidence="7 9" id="KW-0472">Membrane</keyword>
<dbReference type="InterPro" id="IPR004563">
    <property type="entry name" value="Apolipo_AcylTrfase"/>
</dbReference>
<protein>
    <recommendedName>
        <fullName evidence="9">Apolipoprotein N-acyltransferase</fullName>
        <shortName evidence="9">ALP N-acyltransferase</shortName>
        <ecNumber evidence="9">2.3.1.269</ecNumber>
    </recommendedName>
</protein>
<comment type="similarity">
    <text evidence="2 9">Belongs to the CN hydrolase family. Apolipoprotein N-acyltransferase subfamily.</text>
</comment>
<evidence type="ECO:0000313" key="12">
    <source>
        <dbReference type="Proteomes" id="UP000252023"/>
    </source>
</evidence>
<comment type="pathway">
    <text evidence="9">Protein modification; lipoprotein biosynthesis (N-acyl transfer).</text>
</comment>
<keyword evidence="6 9" id="KW-1133">Transmembrane helix</keyword>
<dbReference type="NCBIfam" id="TIGR00546">
    <property type="entry name" value="lnt"/>
    <property type="match status" value="1"/>
</dbReference>
<dbReference type="Gene3D" id="3.60.110.10">
    <property type="entry name" value="Carbon-nitrogen hydrolase"/>
    <property type="match status" value="1"/>
</dbReference>
<comment type="catalytic activity">
    <reaction evidence="9">
        <text>N-terminal S-1,2-diacyl-sn-glyceryl-L-cysteinyl-[lipoprotein] + a glycerophospholipid = N-acyl-S-1,2-diacyl-sn-glyceryl-L-cysteinyl-[lipoprotein] + a 2-acyl-sn-glycero-3-phospholipid + H(+)</text>
        <dbReference type="Rhea" id="RHEA:48228"/>
        <dbReference type="Rhea" id="RHEA-COMP:14681"/>
        <dbReference type="Rhea" id="RHEA-COMP:14684"/>
        <dbReference type="ChEBI" id="CHEBI:15378"/>
        <dbReference type="ChEBI" id="CHEBI:136912"/>
        <dbReference type="ChEBI" id="CHEBI:140656"/>
        <dbReference type="ChEBI" id="CHEBI:140657"/>
        <dbReference type="ChEBI" id="CHEBI:140660"/>
        <dbReference type="EC" id="2.3.1.269"/>
    </reaction>
</comment>
<keyword evidence="8 9" id="KW-0012">Acyltransferase</keyword>
<comment type="function">
    <text evidence="9">Catalyzes the phospholipid dependent N-acylation of the N-terminal cysteine of apolipoprotein, the last step in lipoprotein maturation.</text>
</comment>
<dbReference type="Pfam" id="PF00795">
    <property type="entry name" value="CN_hydrolase"/>
    <property type="match status" value="1"/>
</dbReference>
<evidence type="ECO:0000256" key="8">
    <source>
        <dbReference type="ARBA" id="ARBA00023315"/>
    </source>
</evidence>
<dbReference type="CDD" id="cd07571">
    <property type="entry name" value="ALP_N-acyl_transferase"/>
    <property type="match status" value="1"/>
</dbReference>
<evidence type="ECO:0000259" key="10">
    <source>
        <dbReference type="PROSITE" id="PS50263"/>
    </source>
</evidence>
<dbReference type="PANTHER" id="PTHR38686">
    <property type="entry name" value="APOLIPOPROTEIN N-ACYLTRANSFERASE"/>
    <property type="match status" value="1"/>
</dbReference>
<feature type="transmembrane region" description="Helical" evidence="9">
    <location>
        <begin position="28"/>
        <end position="46"/>
    </location>
</feature>
<organism evidence="11 12">
    <name type="scientific">Paracoccus suum</name>
    <dbReference type="NCBI Taxonomy" id="2259340"/>
    <lineage>
        <taxon>Bacteria</taxon>
        <taxon>Pseudomonadati</taxon>
        <taxon>Pseudomonadota</taxon>
        <taxon>Alphaproteobacteria</taxon>
        <taxon>Rhodobacterales</taxon>
        <taxon>Paracoccaceae</taxon>
        <taxon>Paracoccus</taxon>
    </lineage>
</organism>
<keyword evidence="12" id="KW-1185">Reference proteome</keyword>
<feature type="transmembrane region" description="Helical" evidence="9">
    <location>
        <begin position="158"/>
        <end position="184"/>
    </location>
</feature>
<keyword evidence="4 9" id="KW-0808">Transferase</keyword>
<evidence type="ECO:0000256" key="1">
    <source>
        <dbReference type="ARBA" id="ARBA00004651"/>
    </source>
</evidence>
<feature type="transmembrane region" description="Helical" evidence="9">
    <location>
        <begin position="191"/>
        <end position="208"/>
    </location>
</feature>
<dbReference type="GO" id="GO:0016410">
    <property type="term" value="F:N-acyltransferase activity"/>
    <property type="evidence" value="ECO:0007669"/>
    <property type="project" value="UniProtKB-UniRule"/>
</dbReference>
<dbReference type="GO" id="GO:0005886">
    <property type="term" value="C:plasma membrane"/>
    <property type="evidence" value="ECO:0007669"/>
    <property type="project" value="UniProtKB-SubCell"/>
</dbReference>
<evidence type="ECO:0000256" key="7">
    <source>
        <dbReference type="ARBA" id="ARBA00023136"/>
    </source>
</evidence>
<keyword evidence="3 9" id="KW-1003">Cell membrane</keyword>
<dbReference type="OrthoDB" id="9804277at2"/>
<dbReference type="PANTHER" id="PTHR38686:SF1">
    <property type="entry name" value="APOLIPOPROTEIN N-ACYLTRANSFERASE"/>
    <property type="match status" value="1"/>
</dbReference>
<evidence type="ECO:0000313" key="11">
    <source>
        <dbReference type="EMBL" id="AXC50002.1"/>
    </source>
</evidence>
<dbReference type="GO" id="GO:0042158">
    <property type="term" value="P:lipoprotein biosynthetic process"/>
    <property type="evidence" value="ECO:0007669"/>
    <property type="project" value="UniProtKB-UniRule"/>
</dbReference>
<feature type="domain" description="CN hydrolase" evidence="10">
    <location>
        <begin position="227"/>
        <end position="469"/>
    </location>
</feature>
<dbReference type="EMBL" id="CP030918">
    <property type="protein sequence ID" value="AXC50002.1"/>
    <property type="molecule type" value="Genomic_DNA"/>
</dbReference>
<comment type="subcellular location">
    <subcellularLocation>
        <location evidence="1 9">Cell membrane</location>
        <topology evidence="1 9">Multi-pass membrane protein</topology>
    </subcellularLocation>
</comment>
<proteinExistence type="inferred from homology"/>
<gene>
    <name evidence="9 11" type="primary">lnt</name>
    <name evidence="11" type="ORF">DRW48_10130</name>
</gene>
<feature type="transmembrane region" description="Helical" evidence="9">
    <location>
        <begin position="476"/>
        <end position="496"/>
    </location>
</feature>
<dbReference type="InterPro" id="IPR045378">
    <property type="entry name" value="LNT_N"/>
</dbReference>
<feature type="transmembrane region" description="Helical" evidence="9">
    <location>
        <begin position="123"/>
        <end position="146"/>
    </location>
</feature>
<keyword evidence="11" id="KW-0449">Lipoprotein</keyword>
<dbReference type="InterPro" id="IPR036526">
    <property type="entry name" value="C-N_Hydrolase_sf"/>
</dbReference>
<dbReference type="Proteomes" id="UP000252023">
    <property type="component" value="Chromosome"/>
</dbReference>
<dbReference type="PROSITE" id="PS50263">
    <property type="entry name" value="CN_HYDROLASE"/>
    <property type="match status" value="1"/>
</dbReference>
<evidence type="ECO:0000256" key="6">
    <source>
        <dbReference type="ARBA" id="ARBA00022989"/>
    </source>
</evidence>
<keyword evidence="5 9" id="KW-0812">Transmembrane</keyword>
<dbReference type="Pfam" id="PF20154">
    <property type="entry name" value="LNT_N"/>
    <property type="match status" value="1"/>
</dbReference>
<name>A0A344PKU7_9RHOB</name>
<evidence type="ECO:0000256" key="5">
    <source>
        <dbReference type="ARBA" id="ARBA00022692"/>
    </source>
</evidence>
<dbReference type="HAMAP" id="MF_01148">
    <property type="entry name" value="Lnt"/>
    <property type="match status" value="1"/>
</dbReference>
<dbReference type="KEGG" id="pars:DRW48_10130"/>